<organism evidence="1 2">
    <name type="scientific">Georhizobium profundi</name>
    <dbReference type="NCBI Taxonomy" id="2341112"/>
    <lineage>
        <taxon>Bacteria</taxon>
        <taxon>Pseudomonadati</taxon>
        <taxon>Pseudomonadota</taxon>
        <taxon>Alphaproteobacteria</taxon>
        <taxon>Hyphomicrobiales</taxon>
        <taxon>Rhizobiaceae</taxon>
        <taxon>Georhizobium</taxon>
    </lineage>
</organism>
<sequence>MIVVGLLIESAKLVPVLESPIGDQETPTLLGGGEAEALGQLLCATSPRIAGRDFVVESENQSMMRIDSFPASRSALYPSAQFG</sequence>
<dbReference type="KEGG" id="abaw:D5400_01035"/>
<accession>A0A3Q8XL27</accession>
<dbReference type="EMBL" id="CP032509">
    <property type="protein sequence ID" value="AZN70042.1"/>
    <property type="molecule type" value="Genomic_DNA"/>
</dbReference>
<reference evidence="1 2" key="1">
    <citation type="submission" date="2018-09" db="EMBL/GenBank/DDBJ databases">
        <title>Marinorhizobium profundi gen. nov., sp. nov., isolated from a deep-sea sediment sample from the New Britain Trench and proposal of Marinorhizobiaceae fam. nov. in the order Rhizobiales of the class Alphaproteobacteria.</title>
        <authorList>
            <person name="Cao J."/>
        </authorList>
    </citation>
    <scope>NUCLEOTIDE SEQUENCE [LARGE SCALE GENOMIC DNA]</scope>
    <source>
        <strain evidence="1 2">WS11</strain>
    </source>
</reference>
<name>A0A3Q8XL27_9HYPH</name>
<evidence type="ECO:0000313" key="2">
    <source>
        <dbReference type="Proteomes" id="UP000268192"/>
    </source>
</evidence>
<protein>
    <submittedName>
        <fullName evidence="1">Uncharacterized protein</fullName>
    </submittedName>
</protein>
<dbReference type="Proteomes" id="UP000268192">
    <property type="component" value="Chromosome"/>
</dbReference>
<evidence type="ECO:0000313" key="1">
    <source>
        <dbReference type="EMBL" id="AZN70042.1"/>
    </source>
</evidence>
<keyword evidence="2" id="KW-1185">Reference proteome</keyword>
<gene>
    <name evidence="1" type="ORF">D5400_01035</name>
</gene>
<dbReference type="AlphaFoldDB" id="A0A3Q8XL27"/>
<proteinExistence type="predicted"/>